<dbReference type="PANTHER" id="PTHR43205">
    <property type="entry name" value="PROSTAGLANDIN REDUCTASE"/>
    <property type="match status" value="1"/>
</dbReference>
<evidence type="ECO:0000259" key="2">
    <source>
        <dbReference type="SMART" id="SM00829"/>
    </source>
</evidence>
<dbReference type="InterPro" id="IPR013149">
    <property type="entry name" value="ADH-like_C"/>
</dbReference>
<keyword evidence="1" id="KW-0560">Oxidoreductase</keyword>
<dbReference type="GO" id="GO:0016628">
    <property type="term" value="F:oxidoreductase activity, acting on the CH-CH group of donors, NAD or NADP as acceptor"/>
    <property type="evidence" value="ECO:0007669"/>
    <property type="project" value="InterPro"/>
</dbReference>
<dbReference type="EMBL" id="RZUL01000004">
    <property type="protein sequence ID" value="RVT40241.1"/>
    <property type="molecule type" value="Genomic_DNA"/>
</dbReference>
<dbReference type="OrthoDB" id="9805663at2"/>
<feature type="domain" description="Enoyl reductase (ER)" evidence="2">
    <location>
        <begin position="20"/>
        <end position="334"/>
    </location>
</feature>
<accession>A0A437J5W4</accession>
<dbReference type="SMART" id="SM00829">
    <property type="entry name" value="PKS_ER"/>
    <property type="match status" value="1"/>
</dbReference>
<dbReference type="InterPro" id="IPR020843">
    <property type="entry name" value="ER"/>
</dbReference>
<dbReference type="SUPFAM" id="SSF51735">
    <property type="entry name" value="NAD(P)-binding Rossmann-fold domains"/>
    <property type="match status" value="1"/>
</dbReference>
<dbReference type="InterPro" id="IPR041694">
    <property type="entry name" value="ADH_N_2"/>
</dbReference>
<dbReference type="SUPFAM" id="SSF50129">
    <property type="entry name" value="GroES-like"/>
    <property type="match status" value="1"/>
</dbReference>
<dbReference type="Pfam" id="PF00107">
    <property type="entry name" value="ADH_zinc_N"/>
    <property type="match status" value="1"/>
</dbReference>
<proteinExistence type="predicted"/>
<dbReference type="InterPro" id="IPR011032">
    <property type="entry name" value="GroES-like_sf"/>
</dbReference>
<evidence type="ECO:0000313" key="3">
    <source>
        <dbReference type="EMBL" id="RVT40241.1"/>
    </source>
</evidence>
<evidence type="ECO:0000256" key="1">
    <source>
        <dbReference type="ARBA" id="ARBA00023002"/>
    </source>
</evidence>
<comment type="caution">
    <text evidence="3">The sequence shown here is derived from an EMBL/GenBank/DDBJ whole genome shotgun (WGS) entry which is preliminary data.</text>
</comment>
<dbReference type="RefSeq" id="WP_127691342.1">
    <property type="nucleotide sequence ID" value="NZ_RZUL01000004.1"/>
</dbReference>
<dbReference type="Gene3D" id="3.90.180.10">
    <property type="entry name" value="Medium-chain alcohol dehydrogenases, catalytic domain"/>
    <property type="match status" value="1"/>
</dbReference>
<evidence type="ECO:0000313" key="4">
    <source>
        <dbReference type="Proteomes" id="UP000282977"/>
    </source>
</evidence>
<dbReference type="AlphaFoldDB" id="A0A437J5W4"/>
<dbReference type="Pfam" id="PF16884">
    <property type="entry name" value="ADH_N_2"/>
    <property type="match status" value="1"/>
</dbReference>
<dbReference type="InterPro" id="IPR045010">
    <property type="entry name" value="MDR_fam"/>
</dbReference>
<dbReference type="Proteomes" id="UP000282977">
    <property type="component" value="Unassembled WGS sequence"/>
</dbReference>
<name>A0A437J5W4_9SPHN</name>
<dbReference type="InterPro" id="IPR036291">
    <property type="entry name" value="NAD(P)-bd_dom_sf"/>
</dbReference>
<protein>
    <submittedName>
        <fullName evidence="3">NADP-dependent oxidoreductase</fullName>
    </submittedName>
</protein>
<sequence length="340" mass="36431">MSAVNRRITLARRPVGLPVRQDFAFEERPLEPLEPGQMRVRNRVLAMDPAIRGFLDDRPSYLPPVALGETIRGMTLGEVVESRLSGFAPGDVVRALAGWEAYSLLTADALGLEKLDIADRSQMSLYMGTLGPSGLTAYVGLFAIGQIKPGDVVAISAAAGAVGNVAGQIARLCGCRTIAIAGGADKGALCRDLGFDAVVDYRAPGDLSAKITAAAPDGVDVYFDNVGGEVLDAMLPHMRDFGRIIVCGMIANYNNADDQYPIRNLWQLLVKRATMRGFLTYDHPEYLDEAQRRISAWVKAGALRPLENVSQGLPAAPDAFIRLMAGKTTGKTVVCLDPAD</sequence>
<keyword evidence="4" id="KW-1185">Reference proteome</keyword>
<organism evidence="3 4">
    <name type="scientific">Sphingobium algorifonticola</name>
    <dbReference type="NCBI Taxonomy" id="2008318"/>
    <lineage>
        <taxon>Bacteria</taxon>
        <taxon>Pseudomonadati</taxon>
        <taxon>Pseudomonadota</taxon>
        <taxon>Alphaproteobacteria</taxon>
        <taxon>Sphingomonadales</taxon>
        <taxon>Sphingomonadaceae</taxon>
        <taxon>Sphingobium</taxon>
    </lineage>
</organism>
<dbReference type="CDD" id="cd05288">
    <property type="entry name" value="PGDH"/>
    <property type="match status" value="1"/>
</dbReference>
<reference evidence="3 4" key="1">
    <citation type="submission" date="2019-01" db="EMBL/GenBank/DDBJ databases">
        <authorList>
            <person name="Chen W.-M."/>
        </authorList>
    </citation>
    <scope>NUCLEOTIDE SEQUENCE [LARGE SCALE GENOMIC DNA]</scope>
    <source>
        <strain evidence="3 4">TLA-22</strain>
    </source>
</reference>
<dbReference type="FunFam" id="3.40.50.720:FF:000121">
    <property type="entry name" value="Prostaglandin reductase 2"/>
    <property type="match status" value="1"/>
</dbReference>
<dbReference type="Gene3D" id="3.40.50.720">
    <property type="entry name" value="NAD(P)-binding Rossmann-like Domain"/>
    <property type="match status" value="1"/>
</dbReference>
<gene>
    <name evidence="3" type="ORF">ENE74_12985</name>
</gene>
<dbReference type="PANTHER" id="PTHR43205:SF7">
    <property type="entry name" value="PROSTAGLANDIN REDUCTASE 1"/>
    <property type="match status" value="1"/>
</dbReference>